<organism evidence="3 4">
    <name type="scientific">Vogesella fluminis</name>
    <dbReference type="NCBI Taxonomy" id="1069161"/>
    <lineage>
        <taxon>Bacteria</taxon>
        <taxon>Pseudomonadati</taxon>
        <taxon>Pseudomonadota</taxon>
        <taxon>Betaproteobacteria</taxon>
        <taxon>Neisseriales</taxon>
        <taxon>Chromobacteriaceae</taxon>
        <taxon>Vogesella</taxon>
    </lineage>
</organism>
<keyword evidence="4" id="KW-1185">Reference proteome</keyword>
<feature type="domain" description="AraC-type arabinose-binding/dimerisation" evidence="2">
    <location>
        <begin position="14"/>
        <end position="135"/>
    </location>
</feature>
<protein>
    <recommendedName>
        <fullName evidence="2">AraC-type arabinose-binding/dimerisation domain-containing protein</fullName>
    </recommendedName>
</protein>
<dbReference type="SUPFAM" id="SSF51215">
    <property type="entry name" value="Regulatory protein AraC"/>
    <property type="match status" value="1"/>
</dbReference>
<dbReference type="RefSeq" id="WP_189354939.1">
    <property type="nucleotide sequence ID" value="NZ_BMYP01000094.1"/>
</dbReference>
<keyword evidence="1" id="KW-0238">DNA-binding</keyword>
<gene>
    <name evidence="3" type="ORF">GCM10011419_29980</name>
</gene>
<dbReference type="EMBL" id="BMYP01000094">
    <property type="protein sequence ID" value="GHD82504.1"/>
    <property type="molecule type" value="Genomic_DNA"/>
</dbReference>
<evidence type="ECO:0000259" key="2">
    <source>
        <dbReference type="Pfam" id="PF02311"/>
    </source>
</evidence>
<sequence>MPTPTIRRHPGSSFELISLHSAHRFPRHSHDQYGVGLLFKGAQRSFSGRGMIDAQAGDVIMVNPGEMHDGQPLHCEMRSWQMLYFSAQQLAIAADAANLSPFGQTLLPPASQDPQLAGCIVRLIALLQASDTTALAQDEAEDRVHGSGVNADRW</sequence>
<comment type="caution">
    <text evidence="3">The sequence shown here is derived from an EMBL/GenBank/DDBJ whole genome shotgun (WGS) entry which is preliminary data.</text>
</comment>
<dbReference type="Pfam" id="PF02311">
    <property type="entry name" value="AraC_binding"/>
    <property type="match status" value="1"/>
</dbReference>
<accession>A0ABQ3HHL8</accession>
<dbReference type="Proteomes" id="UP000662678">
    <property type="component" value="Unassembled WGS sequence"/>
</dbReference>
<reference evidence="4" key="1">
    <citation type="journal article" date="2019" name="Int. J. Syst. Evol. Microbiol.">
        <title>The Global Catalogue of Microorganisms (GCM) 10K type strain sequencing project: providing services to taxonomists for standard genome sequencing and annotation.</title>
        <authorList>
            <consortium name="The Broad Institute Genomics Platform"/>
            <consortium name="The Broad Institute Genome Sequencing Center for Infectious Disease"/>
            <person name="Wu L."/>
            <person name="Ma J."/>
        </authorList>
    </citation>
    <scope>NUCLEOTIDE SEQUENCE [LARGE SCALE GENOMIC DNA]</scope>
    <source>
        <strain evidence="4">KCTC 23713</strain>
    </source>
</reference>
<proteinExistence type="predicted"/>
<dbReference type="InterPro" id="IPR003313">
    <property type="entry name" value="AraC-bd"/>
</dbReference>
<evidence type="ECO:0000256" key="1">
    <source>
        <dbReference type="ARBA" id="ARBA00023125"/>
    </source>
</evidence>
<name>A0ABQ3HHL8_9NEIS</name>
<evidence type="ECO:0000313" key="3">
    <source>
        <dbReference type="EMBL" id="GHD82504.1"/>
    </source>
</evidence>
<dbReference type="InterPro" id="IPR037923">
    <property type="entry name" value="HTH-like"/>
</dbReference>
<evidence type="ECO:0000313" key="4">
    <source>
        <dbReference type="Proteomes" id="UP000662678"/>
    </source>
</evidence>